<dbReference type="Proteomes" id="UP000215931">
    <property type="component" value="Unassembled WGS sequence"/>
</dbReference>
<evidence type="ECO:0000313" key="1">
    <source>
        <dbReference type="EMBL" id="PAP92176.1"/>
    </source>
</evidence>
<name>A0A271K8V8_9HYPH</name>
<protein>
    <submittedName>
        <fullName evidence="1">Uncharacterized protein</fullName>
    </submittedName>
</protein>
<gene>
    <name evidence="1" type="ORF">CIT31_29955</name>
</gene>
<proteinExistence type="predicted"/>
<accession>A0A271K8V8</accession>
<organism evidence="1 2">
    <name type="scientific">Mesorhizobium wenxiniae</name>
    <dbReference type="NCBI Taxonomy" id="2014805"/>
    <lineage>
        <taxon>Bacteria</taxon>
        <taxon>Pseudomonadati</taxon>
        <taxon>Pseudomonadota</taxon>
        <taxon>Alphaproteobacteria</taxon>
        <taxon>Hyphomicrobiales</taxon>
        <taxon>Phyllobacteriaceae</taxon>
        <taxon>Mesorhizobium</taxon>
    </lineage>
</organism>
<keyword evidence="2" id="KW-1185">Reference proteome</keyword>
<sequence length="75" mass="8730">MNEMSNDGKEQIDWLSDQIAQAQIIIDGIHNGEKWFRSHDGNSTPDDVTEQVLRDYQRQVDMNLVVLEKWLAKSK</sequence>
<dbReference type="EMBL" id="NPKH01000037">
    <property type="protein sequence ID" value="PAP92176.1"/>
    <property type="molecule type" value="Genomic_DNA"/>
</dbReference>
<evidence type="ECO:0000313" key="2">
    <source>
        <dbReference type="Proteomes" id="UP000215931"/>
    </source>
</evidence>
<reference evidence="1 2" key="1">
    <citation type="submission" date="2017-08" db="EMBL/GenBank/DDBJ databases">
        <title>Mesorhizobium wenxinae sp. nov., a novel rhizobial species isolated from root nodules of chickpea (Cicer arietinum L.).</title>
        <authorList>
            <person name="Zhang J."/>
        </authorList>
    </citation>
    <scope>NUCLEOTIDE SEQUENCE [LARGE SCALE GENOMIC DNA]</scope>
    <source>
        <strain evidence="2">WYCCWR 10019</strain>
    </source>
</reference>
<comment type="caution">
    <text evidence="1">The sequence shown here is derived from an EMBL/GenBank/DDBJ whole genome shotgun (WGS) entry which is preliminary data.</text>
</comment>
<dbReference type="AlphaFoldDB" id="A0A271K8V8"/>